<accession>A0AAD4LWU6</accession>
<proteinExistence type="predicted"/>
<protein>
    <submittedName>
        <fullName evidence="1">Uncharacterized protein</fullName>
    </submittedName>
</protein>
<gene>
    <name evidence="1" type="ORF">B0F90DRAFT_223439</name>
</gene>
<keyword evidence="2" id="KW-1185">Reference proteome</keyword>
<evidence type="ECO:0000313" key="1">
    <source>
        <dbReference type="EMBL" id="KAI0292687.1"/>
    </source>
</evidence>
<dbReference type="EMBL" id="WTXG01000113">
    <property type="protein sequence ID" value="KAI0292687.1"/>
    <property type="molecule type" value="Genomic_DNA"/>
</dbReference>
<dbReference type="AlphaFoldDB" id="A0AAD4LWU6"/>
<evidence type="ECO:0000313" key="2">
    <source>
        <dbReference type="Proteomes" id="UP001203297"/>
    </source>
</evidence>
<comment type="caution">
    <text evidence="1">The sequence shown here is derived from an EMBL/GenBank/DDBJ whole genome shotgun (WGS) entry which is preliminary data.</text>
</comment>
<name>A0AAD4LWU6_9AGAM</name>
<dbReference type="Proteomes" id="UP001203297">
    <property type="component" value="Unassembled WGS sequence"/>
</dbReference>
<reference evidence="1" key="1">
    <citation type="journal article" date="2022" name="New Phytol.">
        <title>Evolutionary transition to the ectomycorrhizal habit in the genomes of a hyperdiverse lineage of mushroom-forming fungi.</title>
        <authorList>
            <person name="Looney B."/>
            <person name="Miyauchi S."/>
            <person name="Morin E."/>
            <person name="Drula E."/>
            <person name="Courty P.E."/>
            <person name="Kohler A."/>
            <person name="Kuo A."/>
            <person name="LaButti K."/>
            <person name="Pangilinan J."/>
            <person name="Lipzen A."/>
            <person name="Riley R."/>
            <person name="Andreopoulos W."/>
            <person name="He G."/>
            <person name="Johnson J."/>
            <person name="Nolan M."/>
            <person name="Tritt A."/>
            <person name="Barry K.W."/>
            <person name="Grigoriev I.V."/>
            <person name="Nagy L.G."/>
            <person name="Hibbett D."/>
            <person name="Henrissat B."/>
            <person name="Matheny P.B."/>
            <person name="Labbe J."/>
            <person name="Martin F.M."/>
        </authorList>
    </citation>
    <scope>NUCLEOTIDE SEQUENCE</scope>
    <source>
        <strain evidence="1">BPL690</strain>
    </source>
</reference>
<organism evidence="1 2">
    <name type="scientific">Multifurca ochricompacta</name>
    <dbReference type="NCBI Taxonomy" id="376703"/>
    <lineage>
        <taxon>Eukaryota</taxon>
        <taxon>Fungi</taxon>
        <taxon>Dikarya</taxon>
        <taxon>Basidiomycota</taxon>
        <taxon>Agaricomycotina</taxon>
        <taxon>Agaricomycetes</taxon>
        <taxon>Russulales</taxon>
        <taxon>Russulaceae</taxon>
        <taxon>Multifurca</taxon>
    </lineage>
</organism>
<sequence>MMRPIPPCLYGQPLYCRSHSIIKVLFCCQSPAFLLARLSTTSSQATATSIVTASGRKPVRGTIEKMGKVEGGSGMGAGSLVPGFPSQAILIVIVKKLAGWMRLYYSQSRKDSEKKRKISEVQTFIGTAHTTPGSHGYRMDPSLPPLLPPGWKGPFKGDVMCHQWESTHDYGMCF</sequence>